<evidence type="ECO:0000256" key="1">
    <source>
        <dbReference type="ARBA" id="ARBA00011073"/>
    </source>
</evidence>
<keyword evidence="3 5" id="KW-0378">Hydrolase</keyword>
<dbReference type="EMBL" id="FQUQ01000001">
    <property type="protein sequence ID" value="SHE86083.1"/>
    <property type="molecule type" value="Genomic_DNA"/>
</dbReference>
<evidence type="ECO:0000313" key="8">
    <source>
        <dbReference type="Proteomes" id="UP000184287"/>
    </source>
</evidence>
<feature type="domain" description="Peptidase S8/S53" evidence="6">
    <location>
        <begin position="142"/>
        <end position="405"/>
    </location>
</feature>
<feature type="active site" description="Charge relay system" evidence="5">
    <location>
        <position position="150"/>
    </location>
</feature>
<feature type="active site" description="Charge relay system" evidence="5">
    <location>
        <position position="394"/>
    </location>
</feature>
<evidence type="ECO:0000256" key="3">
    <source>
        <dbReference type="ARBA" id="ARBA00022801"/>
    </source>
</evidence>
<dbReference type="PANTHER" id="PTHR43806:SF11">
    <property type="entry name" value="CEREVISIN-RELATED"/>
    <property type="match status" value="1"/>
</dbReference>
<feature type="active site" description="Charge relay system" evidence="5">
    <location>
        <position position="200"/>
    </location>
</feature>
<dbReference type="PROSITE" id="PS51892">
    <property type="entry name" value="SUBTILASE"/>
    <property type="match status" value="1"/>
</dbReference>
<keyword evidence="8" id="KW-1185">Reference proteome</keyword>
<protein>
    <submittedName>
        <fullName evidence="7">Subtilase family protein</fullName>
    </submittedName>
</protein>
<evidence type="ECO:0000256" key="5">
    <source>
        <dbReference type="PROSITE-ProRule" id="PRU01240"/>
    </source>
</evidence>
<dbReference type="Gene3D" id="3.40.50.200">
    <property type="entry name" value="Peptidase S8/S53 domain"/>
    <property type="match status" value="1"/>
</dbReference>
<dbReference type="AlphaFoldDB" id="A0A1M4WYF0"/>
<evidence type="ECO:0000259" key="6">
    <source>
        <dbReference type="Pfam" id="PF00082"/>
    </source>
</evidence>
<organism evidence="7 8">
    <name type="scientific">Pedobacter caeni</name>
    <dbReference type="NCBI Taxonomy" id="288992"/>
    <lineage>
        <taxon>Bacteria</taxon>
        <taxon>Pseudomonadati</taxon>
        <taxon>Bacteroidota</taxon>
        <taxon>Sphingobacteriia</taxon>
        <taxon>Sphingobacteriales</taxon>
        <taxon>Sphingobacteriaceae</taxon>
        <taxon>Pedobacter</taxon>
    </lineage>
</organism>
<name>A0A1M4WYF0_9SPHI</name>
<dbReference type="InterPro" id="IPR050131">
    <property type="entry name" value="Peptidase_S8_subtilisin-like"/>
</dbReference>
<dbReference type="PANTHER" id="PTHR43806">
    <property type="entry name" value="PEPTIDASE S8"/>
    <property type="match status" value="1"/>
</dbReference>
<reference evidence="8" key="1">
    <citation type="submission" date="2016-11" db="EMBL/GenBank/DDBJ databases">
        <authorList>
            <person name="Varghese N."/>
            <person name="Submissions S."/>
        </authorList>
    </citation>
    <scope>NUCLEOTIDE SEQUENCE [LARGE SCALE GENOMIC DNA]</scope>
    <source>
        <strain evidence="8">DSM 16990</strain>
    </source>
</reference>
<keyword evidence="2 5" id="KW-0645">Protease</keyword>
<accession>A0A1M4WYF0</accession>
<evidence type="ECO:0000313" key="7">
    <source>
        <dbReference type="EMBL" id="SHE86083.1"/>
    </source>
</evidence>
<evidence type="ECO:0000256" key="4">
    <source>
        <dbReference type="ARBA" id="ARBA00022825"/>
    </source>
</evidence>
<keyword evidence="4 5" id="KW-0720">Serine protease</keyword>
<comment type="similarity">
    <text evidence="1 5">Belongs to the peptidase S8 family.</text>
</comment>
<proteinExistence type="inferred from homology"/>
<dbReference type="OrthoDB" id="1489285at2"/>
<dbReference type="Pfam" id="PF00082">
    <property type="entry name" value="Peptidase_S8"/>
    <property type="match status" value="1"/>
</dbReference>
<dbReference type="InterPro" id="IPR000209">
    <property type="entry name" value="Peptidase_S8/S53_dom"/>
</dbReference>
<dbReference type="RefSeq" id="WP_073229121.1">
    <property type="nucleotide sequence ID" value="NZ_FQUQ01000001.1"/>
</dbReference>
<dbReference type="STRING" id="288992.SAMN04488522_1011427"/>
<dbReference type="GO" id="GO:0006508">
    <property type="term" value="P:proteolysis"/>
    <property type="evidence" value="ECO:0007669"/>
    <property type="project" value="UniProtKB-KW"/>
</dbReference>
<dbReference type="Proteomes" id="UP000184287">
    <property type="component" value="Unassembled WGS sequence"/>
</dbReference>
<dbReference type="InterPro" id="IPR036852">
    <property type="entry name" value="Peptidase_S8/S53_dom_sf"/>
</dbReference>
<dbReference type="GO" id="GO:0004252">
    <property type="term" value="F:serine-type endopeptidase activity"/>
    <property type="evidence" value="ECO:0007669"/>
    <property type="project" value="UniProtKB-UniRule"/>
</dbReference>
<evidence type="ECO:0000256" key="2">
    <source>
        <dbReference type="ARBA" id="ARBA00022670"/>
    </source>
</evidence>
<dbReference type="SUPFAM" id="SSF52743">
    <property type="entry name" value="Subtilisin-like"/>
    <property type="match status" value="1"/>
</dbReference>
<gene>
    <name evidence="7" type="ORF">SAMN04488522_1011427</name>
</gene>
<sequence>MTKQQEPSRRKDHPVWIKKTNSKTERLLAGSYRKDQILLYFKKVPTQADINIIKVSFRDSGFNPDGIKISSCGNCKIPVQLWSAKGIHTLVNTDSVRAGSGPKSTTVGESYSLNFFNTIPESSREREGLKKAVEERNNERKEEIIVAVLDTGIDTDLVDPGYLWQEKDGTAVGDCYKAQKTGWNFVSDNGNFKDDHAGRHGTVVSQLIINEFKHAKENRVKIMPLKTHDKNGQGDLFGIICAIHFAIAKGAQLINASWGFYYYYELPVPYLKKLISNVLRKQGILFVTASGNKIDADDAIAKQLYFLEHGLMLTDSQLRNLAIHNFYPAHLSTVSNSVVTVTTTDGRTVCFSQNYSKDYVDLGVLADEVSKEGMKFKLPFEELGRVTTLISGSSFATAIATGLIGANCKKSLYIPNIKKADFLAALKVMSNDDHTGQILVNHAALAKKDIHNGACIK</sequence>